<evidence type="ECO:0000313" key="10">
    <source>
        <dbReference type="EMBL" id="SUN27762.1"/>
    </source>
</evidence>
<dbReference type="PANTHER" id="PTHR42930:SF3">
    <property type="entry name" value="PHOSPHATE-SPECIFIC TRANSPORT SYSTEM ACCESSORY PROTEIN PHOU"/>
    <property type="match status" value="1"/>
</dbReference>
<dbReference type="Proteomes" id="UP000250200">
    <property type="component" value="Unassembled WGS sequence"/>
</dbReference>
<comment type="subunit">
    <text evidence="3 7">Homodimer.</text>
</comment>
<comment type="similarity">
    <text evidence="2 7">Belongs to the PhoU family.</text>
</comment>
<evidence type="ECO:0000256" key="1">
    <source>
        <dbReference type="ARBA" id="ARBA00004496"/>
    </source>
</evidence>
<dbReference type="SUPFAM" id="SSF109755">
    <property type="entry name" value="PhoU-like"/>
    <property type="match status" value="1"/>
</dbReference>
<reference evidence="11 12" key="1">
    <citation type="submission" date="2018-06" db="EMBL/GenBank/DDBJ databases">
        <authorList>
            <consortium name="Pathogen Informatics"/>
            <person name="Doyle S."/>
        </authorList>
    </citation>
    <scope>NUCLEOTIDE SEQUENCE [LARGE SCALE GENOMIC DNA]</scope>
    <source>
        <strain evidence="9 11">NCTC8181</strain>
        <strain evidence="10 12">NCTC9828</strain>
    </source>
</reference>
<dbReference type="Gene3D" id="1.20.58.220">
    <property type="entry name" value="Phosphate transport system protein phou homolog 2, domain 2"/>
    <property type="match status" value="1"/>
</dbReference>
<name>A0A1D0CU78_STRAG</name>
<evidence type="ECO:0000256" key="2">
    <source>
        <dbReference type="ARBA" id="ARBA00008107"/>
    </source>
</evidence>
<evidence type="ECO:0000256" key="4">
    <source>
        <dbReference type="ARBA" id="ARBA00022448"/>
    </source>
</evidence>
<evidence type="ECO:0000313" key="12">
    <source>
        <dbReference type="Proteomes" id="UP000255140"/>
    </source>
</evidence>
<evidence type="ECO:0000313" key="11">
    <source>
        <dbReference type="Proteomes" id="UP000250200"/>
    </source>
</evidence>
<dbReference type="PIRSF" id="PIRSF003107">
    <property type="entry name" value="PhoU"/>
    <property type="match status" value="1"/>
</dbReference>
<dbReference type="GO" id="GO:0045936">
    <property type="term" value="P:negative regulation of phosphate metabolic process"/>
    <property type="evidence" value="ECO:0007669"/>
    <property type="project" value="InterPro"/>
</dbReference>
<comment type="caution">
    <text evidence="9">The sequence shown here is derived from an EMBL/GenBank/DDBJ whole genome shotgun (WGS) entry which is preliminary data.</text>
</comment>
<dbReference type="FunFam" id="1.20.58.220:FF:000004">
    <property type="entry name" value="Phosphate-specific transport system accessory protein PhoU"/>
    <property type="match status" value="1"/>
</dbReference>
<dbReference type="RefSeq" id="WP_000621377.1">
    <property type="nucleotide sequence ID" value="NZ_CAACXY010000016.1"/>
</dbReference>
<dbReference type="InterPro" id="IPR038078">
    <property type="entry name" value="PhoU-like_sf"/>
</dbReference>
<dbReference type="GO" id="GO:0030643">
    <property type="term" value="P:intracellular phosphate ion homeostasis"/>
    <property type="evidence" value="ECO:0007669"/>
    <property type="project" value="InterPro"/>
</dbReference>
<evidence type="ECO:0000259" key="8">
    <source>
        <dbReference type="Pfam" id="PF01895"/>
    </source>
</evidence>
<evidence type="ECO:0000313" key="9">
    <source>
        <dbReference type="EMBL" id="SQA18335.1"/>
    </source>
</evidence>
<evidence type="ECO:0000256" key="5">
    <source>
        <dbReference type="ARBA" id="ARBA00022490"/>
    </source>
</evidence>
<feature type="domain" description="PhoU" evidence="8">
    <location>
        <begin position="20"/>
        <end position="105"/>
    </location>
</feature>
<keyword evidence="6 7" id="KW-0592">Phosphate transport</keyword>
<keyword evidence="5 7" id="KW-0963">Cytoplasm</keyword>
<organism evidence="9 11">
    <name type="scientific">Streptococcus agalactiae</name>
    <dbReference type="NCBI Taxonomy" id="1311"/>
    <lineage>
        <taxon>Bacteria</taxon>
        <taxon>Bacillati</taxon>
        <taxon>Bacillota</taxon>
        <taxon>Bacilli</taxon>
        <taxon>Lactobacillales</taxon>
        <taxon>Streptococcaceae</taxon>
        <taxon>Streptococcus</taxon>
    </lineage>
</organism>
<dbReference type="InterPro" id="IPR026022">
    <property type="entry name" value="PhoU_dom"/>
</dbReference>
<gene>
    <name evidence="9" type="primary">phoU_1</name>
    <name evidence="9" type="ORF">NCTC8181_01383</name>
    <name evidence="10" type="ORF">NCTC9828_00499</name>
</gene>
<dbReference type="InterPro" id="IPR028366">
    <property type="entry name" value="PhoU"/>
</dbReference>
<dbReference type="NCBIfam" id="TIGR02135">
    <property type="entry name" value="phoU_full"/>
    <property type="match status" value="1"/>
</dbReference>
<keyword evidence="4 7" id="KW-0813">Transport</keyword>
<dbReference type="Proteomes" id="UP000255140">
    <property type="component" value="Unassembled WGS sequence"/>
</dbReference>
<comment type="function">
    <text evidence="7">Plays a role in the regulation of phosphate uptake.</text>
</comment>
<dbReference type="Pfam" id="PF01895">
    <property type="entry name" value="PhoU"/>
    <property type="match status" value="2"/>
</dbReference>
<dbReference type="GO" id="GO:0005737">
    <property type="term" value="C:cytoplasm"/>
    <property type="evidence" value="ECO:0007669"/>
    <property type="project" value="UniProtKB-SubCell"/>
</dbReference>
<dbReference type="EMBL" id="UAVB01000001">
    <property type="protein sequence ID" value="SQA18335.1"/>
    <property type="molecule type" value="Genomic_DNA"/>
</dbReference>
<dbReference type="GO" id="GO:0006817">
    <property type="term" value="P:phosphate ion transport"/>
    <property type="evidence" value="ECO:0007669"/>
    <property type="project" value="UniProtKB-KW"/>
</dbReference>
<dbReference type="PANTHER" id="PTHR42930">
    <property type="entry name" value="PHOSPHATE-SPECIFIC TRANSPORT SYSTEM ACCESSORY PROTEIN PHOU"/>
    <property type="match status" value="1"/>
</dbReference>
<dbReference type="EMBL" id="UHEW01000005">
    <property type="protein sequence ID" value="SUN27762.1"/>
    <property type="molecule type" value="Genomic_DNA"/>
</dbReference>
<sequence>MIRSRFASQLNDLNKEIIFMGALCEDIIGKSLGALTNSNDVYLDDISETYHKIEQMERDIEERCLKLLLRQQPVAKDLRRISSALKMVYDMKRIGAQAYEIAEIVSLGHIIQGAGSERDQLNSMSNNVISMLTKSIDAFIYDNEKQAHQVIEQDRTVNQEFDTIKKQLVLYFSVQDVDGEYPIDVLMIAKYLERIGDHTVNIAKWVLFSITGNLDGEA</sequence>
<evidence type="ECO:0000256" key="3">
    <source>
        <dbReference type="ARBA" id="ARBA00011738"/>
    </source>
</evidence>
<proteinExistence type="inferred from homology"/>
<feature type="domain" description="PhoU" evidence="8">
    <location>
        <begin position="121"/>
        <end position="206"/>
    </location>
</feature>
<protein>
    <recommendedName>
        <fullName evidence="7">Phosphate-specific transport system accessory protein PhoU</fullName>
    </recommendedName>
</protein>
<accession>A0A1D0CU78</accession>
<evidence type="ECO:0000256" key="6">
    <source>
        <dbReference type="ARBA" id="ARBA00022592"/>
    </source>
</evidence>
<evidence type="ECO:0000256" key="7">
    <source>
        <dbReference type="PIRNR" id="PIRNR003107"/>
    </source>
</evidence>
<comment type="subcellular location">
    <subcellularLocation>
        <location evidence="1 7">Cytoplasm</location>
    </subcellularLocation>
</comment>
<dbReference type="AlphaFoldDB" id="A0A1D0CU78"/>